<keyword evidence="5" id="KW-0274">FAD</keyword>
<evidence type="ECO:0000256" key="8">
    <source>
        <dbReference type="SAM" id="SignalP"/>
    </source>
</evidence>
<keyword evidence="3" id="KW-0285">Flavoprotein</keyword>
<keyword evidence="7" id="KW-0325">Glycoprotein</keyword>
<dbReference type="InterPro" id="IPR012951">
    <property type="entry name" value="BBE"/>
</dbReference>
<reference evidence="10 11" key="1">
    <citation type="submission" date="2024-01" db="EMBL/GenBank/DDBJ databases">
        <title>Genome assemblies of Stephania.</title>
        <authorList>
            <person name="Yang L."/>
        </authorList>
    </citation>
    <scope>NUCLEOTIDE SEQUENCE [LARGE SCALE GENOMIC DNA]</scope>
    <source>
        <strain evidence="10">JXDWG</strain>
        <tissue evidence="10">Leaf</tissue>
    </source>
</reference>
<dbReference type="Gene3D" id="3.40.462.20">
    <property type="match status" value="1"/>
</dbReference>
<dbReference type="GO" id="GO:0071949">
    <property type="term" value="F:FAD binding"/>
    <property type="evidence" value="ECO:0007669"/>
    <property type="project" value="InterPro"/>
</dbReference>
<dbReference type="FunFam" id="3.30.43.10:FF:000004">
    <property type="entry name" value="Berberine bridge enzyme-like 15"/>
    <property type="match status" value="1"/>
</dbReference>
<dbReference type="EMBL" id="JBBNAG010000009">
    <property type="protein sequence ID" value="KAK9105955.1"/>
    <property type="molecule type" value="Genomic_DNA"/>
</dbReference>
<comment type="similarity">
    <text evidence="2">Belongs to the oxygen-dependent FAD-linked oxidoreductase family.</text>
</comment>
<sequence length="631" mass="70634">METPKSSTLFSQFYVLLVVFSISCSASSSPVQDNFVLCLNNQSSKIPFYAPNTPLYSTILQSSIKNLRFLSSTTPKPQLIVTPLDDSHVQASVICCRKHGLQLKVRSGGHDYEGLSYTSDVPFIVVDLVNIGSVDVNVEEGSAWVQAGATLGEVYYKIAEKSRTYGFPGGTCHTVGVGGHFSGGGYGTLARKFGLAADNIIDARLVNANGEILDRKSMGEDLFWAIRGGGGGSFGVVVAWKIKLVPVPQTVTVSMVSRFLEQGANALVLKWQSIAHTLPKELFIRVQLCRVDTRMRVTFQTMYLGTTDQLLKEVNQSFPELGLTSSDCAEMSWIQSILSFDDFPKDGALDVLLNRTQTLTRFFKAKSDFVKEPFSETILRGIWKQFYDADEAMQPMMFLSPYGGRLSEIGESEIPFPHRKEYINEVQHLAWWDKEGIEASNKNIDWLRRFYGYMTPYVSQSPRASYINYRDLDLGHSSNGTATYAQASAWGVKYFNNNFEKLVQVKSKFDPDNFFRNEQSIPVNGGEVPIELLNNIGVLHFERGELEVSRSFTDTGNWNYYDALRSEKRGPKLEATHLEKAKELYTKCSARLINPTLVLNHSTSNAYSEGITLLTKNLHLSMMDCKFICSF</sequence>
<name>A0AAP0F643_9MAGN</name>
<proteinExistence type="inferred from homology"/>
<evidence type="ECO:0000313" key="11">
    <source>
        <dbReference type="Proteomes" id="UP001419268"/>
    </source>
</evidence>
<feature type="domain" description="FAD-binding PCMH-type" evidence="9">
    <location>
        <begin position="73"/>
        <end position="247"/>
    </location>
</feature>
<evidence type="ECO:0000256" key="2">
    <source>
        <dbReference type="ARBA" id="ARBA00005466"/>
    </source>
</evidence>
<dbReference type="InterPro" id="IPR016167">
    <property type="entry name" value="FAD-bd_PCMH_sub1"/>
</dbReference>
<dbReference type="InterPro" id="IPR006094">
    <property type="entry name" value="Oxid_FAD_bind_N"/>
</dbReference>
<dbReference type="PANTHER" id="PTHR32448">
    <property type="entry name" value="OS08G0158400 PROTEIN"/>
    <property type="match status" value="1"/>
</dbReference>
<evidence type="ECO:0000256" key="7">
    <source>
        <dbReference type="ARBA" id="ARBA00023180"/>
    </source>
</evidence>
<keyword evidence="6" id="KW-1015">Disulfide bond</keyword>
<evidence type="ECO:0000259" key="9">
    <source>
        <dbReference type="PROSITE" id="PS51387"/>
    </source>
</evidence>
<dbReference type="Gene3D" id="3.30.465.10">
    <property type="match status" value="1"/>
</dbReference>
<dbReference type="Pfam" id="PF08031">
    <property type="entry name" value="BBE"/>
    <property type="match status" value="1"/>
</dbReference>
<dbReference type="Proteomes" id="UP001419268">
    <property type="component" value="Unassembled WGS sequence"/>
</dbReference>
<dbReference type="AlphaFoldDB" id="A0AAP0F643"/>
<dbReference type="InterPro" id="IPR016169">
    <property type="entry name" value="FAD-bd_PCMH_sub2"/>
</dbReference>
<accession>A0AAP0F643</accession>
<feature type="chain" id="PRO_5042899423" description="FAD-binding PCMH-type domain-containing protein" evidence="8">
    <location>
        <begin position="29"/>
        <end position="631"/>
    </location>
</feature>
<organism evidence="10 11">
    <name type="scientific">Stephania cephalantha</name>
    <dbReference type="NCBI Taxonomy" id="152367"/>
    <lineage>
        <taxon>Eukaryota</taxon>
        <taxon>Viridiplantae</taxon>
        <taxon>Streptophyta</taxon>
        <taxon>Embryophyta</taxon>
        <taxon>Tracheophyta</taxon>
        <taxon>Spermatophyta</taxon>
        <taxon>Magnoliopsida</taxon>
        <taxon>Ranunculales</taxon>
        <taxon>Menispermaceae</taxon>
        <taxon>Menispermoideae</taxon>
        <taxon>Cissampelideae</taxon>
        <taxon>Stephania</taxon>
    </lineage>
</organism>
<keyword evidence="11" id="KW-1185">Reference proteome</keyword>
<evidence type="ECO:0000256" key="1">
    <source>
        <dbReference type="ARBA" id="ARBA00001974"/>
    </source>
</evidence>
<dbReference type="InterPro" id="IPR016166">
    <property type="entry name" value="FAD-bd_PCMH"/>
</dbReference>
<gene>
    <name evidence="10" type="ORF">Scep_022799</name>
</gene>
<dbReference type="PROSITE" id="PS51387">
    <property type="entry name" value="FAD_PCMH"/>
    <property type="match status" value="1"/>
</dbReference>
<evidence type="ECO:0000256" key="3">
    <source>
        <dbReference type="ARBA" id="ARBA00022630"/>
    </source>
</evidence>
<evidence type="ECO:0000256" key="6">
    <source>
        <dbReference type="ARBA" id="ARBA00023157"/>
    </source>
</evidence>
<dbReference type="Gene3D" id="3.30.43.10">
    <property type="entry name" value="Uridine Diphospho-n-acetylenolpyruvylglucosamine Reductase, domain 2"/>
    <property type="match status" value="1"/>
</dbReference>
<dbReference type="PROSITE" id="PS51257">
    <property type="entry name" value="PROKAR_LIPOPROTEIN"/>
    <property type="match status" value="1"/>
</dbReference>
<dbReference type="GO" id="GO:0016491">
    <property type="term" value="F:oxidoreductase activity"/>
    <property type="evidence" value="ECO:0007669"/>
    <property type="project" value="InterPro"/>
</dbReference>
<dbReference type="SUPFAM" id="SSF56176">
    <property type="entry name" value="FAD-binding/transporter-associated domain-like"/>
    <property type="match status" value="1"/>
</dbReference>
<comment type="caution">
    <text evidence="10">The sequence shown here is derived from an EMBL/GenBank/DDBJ whole genome shotgun (WGS) entry which is preliminary data.</text>
</comment>
<feature type="signal peptide" evidence="8">
    <location>
        <begin position="1"/>
        <end position="28"/>
    </location>
</feature>
<keyword evidence="4 8" id="KW-0732">Signal</keyword>
<evidence type="ECO:0000256" key="4">
    <source>
        <dbReference type="ARBA" id="ARBA00022729"/>
    </source>
</evidence>
<dbReference type="Pfam" id="PF01565">
    <property type="entry name" value="FAD_binding_4"/>
    <property type="match status" value="1"/>
</dbReference>
<evidence type="ECO:0000256" key="5">
    <source>
        <dbReference type="ARBA" id="ARBA00022827"/>
    </source>
</evidence>
<dbReference type="InterPro" id="IPR036318">
    <property type="entry name" value="FAD-bd_PCMH-like_sf"/>
</dbReference>
<protein>
    <recommendedName>
        <fullName evidence="9">FAD-binding PCMH-type domain-containing protein</fullName>
    </recommendedName>
</protein>
<comment type="cofactor">
    <cofactor evidence="1">
        <name>FAD</name>
        <dbReference type="ChEBI" id="CHEBI:57692"/>
    </cofactor>
</comment>
<evidence type="ECO:0000313" key="10">
    <source>
        <dbReference type="EMBL" id="KAK9105955.1"/>
    </source>
</evidence>